<dbReference type="InterPro" id="IPR039391">
    <property type="entry name" value="Phytocyanin-like"/>
</dbReference>
<dbReference type="Proteomes" id="UP001161247">
    <property type="component" value="Chromosome 4"/>
</dbReference>
<dbReference type="AlphaFoldDB" id="A0AAV1DA77"/>
<dbReference type="Gene3D" id="2.60.40.420">
    <property type="entry name" value="Cupredoxins - blue copper proteins"/>
    <property type="match status" value="1"/>
</dbReference>
<evidence type="ECO:0000256" key="1">
    <source>
        <dbReference type="SAM" id="SignalP"/>
    </source>
</evidence>
<proteinExistence type="predicted"/>
<reference evidence="3" key="1">
    <citation type="submission" date="2023-03" db="EMBL/GenBank/DDBJ databases">
        <authorList>
            <person name="Julca I."/>
        </authorList>
    </citation>
    <scope>NUCLEOTIDE SEQUENCE</scope>
</reference>
<keyword evidence="4" id="KW-1185">Reference proteome</keyword>
<sequence>MSKTQLTVVCSAVLVFTLLLQSNICSAAEWFVGDNAGWGYHVAGWEDGKSFKAGDILVFNYPLGSHTVVQVNKANYDSCTPSGTTFASGLDFITLKPGFNYFISGISPDCSNLGMKIAVNAA</sequence>
<dbReference type="GO" id="GO:0005886">
    <property type="term" value="C:plasma membrane"/>
    <property type="evidence" value="ECO:0007669"/>
    <property type="project" value="TreeGrafter"/>
</dbReference>
<dbReference type="PANTHER" id="PTHR33021">
    <property type="entry name" value="BLUE COPPER PROTEIN"/>
    <property type="match status" value="1"/>
</dbReference>
<organism evidence="3 4">
    <name type="scientific">Oldenlandia corymbosa var. corymbosa</name>
    <dbReference type="NCBI Taxonomy" id="529605"/>
    <lineage>
        <taxon>Eukaryota</taxon>
        <taxon>Viridiplantae</taxon>
        <taxon>Streptophyta</taxon>
        <taxon>Embryophyta</taxon>
        <taxon>Tracheophyta</taxon>
        <taxon>Spermatophyta</taxon>
        <taxon>Magnoliopsida</taxon>
        <taxon>eudicotyledons</taxon>
        <taxon>Gunneridae</taxon>
        <taxon>Pentapetalae</taxon>
        <taxon>asterids</taxon>
        <taxon>lamiids</taxon>
        <taxon>Gentianales</taxon>
        <taxon>Rubiaceae</taxon>
        <taxon>Rubioideae</taxon>
        <taxon>Spermacoceae</taxon>
        <taxon>Hedyotis-Oldenlandia complex</taxon>
        <taxon>Oldenlandia</taxon>
    </lineage>
</organism>
<evidence type="ECO:0000259" key="2">
    <source>
        <dbReference type="PROSITE" id="PS51485"/>
    </source>
</evidence>
<feature type="domain" description="Phytocyanin" evidence="2">
    <location>
        <begin position="28"/>
        <end position="122"/>
    </location>
</feature>
<accession>A0AAV1DA77</accession>
<name>A0AAV1DA77_OLDCO</name>
<feature type="chain" id="PRO_5043381938" evidence="1">
    <location>
        <begin position="28"/>
        <end position="122"/>
    </location>
</feature>
<dbReference type="GO" id="GO:0009055">
    <property type="term" value="F:electron transfer activity"/>
    <property type="evidence" value="ECO:0007669"/>
    <property type="project" value="InterPro"/>
</dbReference>
<dbReference type="InterPro" id="IPR008972">
    <property type="entry name" value="Cupredoxin"/>
</dbReference>
<dbReference type="InterPro" id="IPR003245">
    <property type="entry name" value="Phytocyanin_dom"/>
</dbReference>
<evidence type="ECO:0000313" key="3">
    <source>
        <dbReference type="EMBL" id="CAI9103899.1"/>
    </source>
</evidence>
<dbReference type="SUPFAM" id="SSF49503">
    <property type="entry name" value="Cupredoxins"/>
    <property type="match status" value="1"/>
</dbReference>
<keyword evidence="1" id="KW-0732">Signal</keyword>
<feature type="signal peptide" evidence="1">
    <location>
        <begin position="1"/>
        <end position="27"/>
    </location>
</feature>
<protein>
    <submittedName>
        <fullName evidence="3">OLC1v1002487C1</fullName>
    </submittedName>
</protein>
<dbReference type="EMBL" id="OX459121">
    <property type="protein sequence ID" value="CAI9103899.1"/>
    <property type="molecule type" value="Genomic_DNA"/>
</dbReference>
<evidence type="ECO:0000313" key="4">
    <source>
        <dbReference type="Proteomes" id="UP001161247"/>
    </source>
</evidence>
<dbReference type="PANTHER" id="PTHR33021:SF424">
    <property type="entry name" value="BASIC BLUE PROTEIN"/>
    <property type="match status" value="1"/>
</dbReference>
<dbReference type="PROSITE" id="PS51485">
    <property type="entry name" value="PHYTOCYANIN"/>
    <property type="match status" value="1"/>
</dbReference>
<dbReference type="Pfam" id="PF02298">
    <property type="entry name" value="Cu_bind_like"/>
    <property type="match status" value="1"/>
</dbReference>
<gene>
    <name evidence="3" type="ORF">OLC1_LOCUS12947</name>
</gene>